<organism evidence="1 2">
    <name type="scientific">Prorocentrum cordatum</name>
    <dbReference type="NCBI Taxonomy" id="2364126"/>
    <lineage>
        <taxon>Eukaryota</taxon>
        <taxon>Sar</taxon>
        <taxon>Alveolata</taxon>
        <taxon>Dinophyceae</taxon>
        <taxon>Prorocentrales</taxon>
        <taxon>Prorocentraceae</taxon>
        <taxon>Prorocentrum</taxon>
    </lineage>
</organism>
<dbReference type="Proteomes" id="UP001189429">
    <property type="component" value="Unassembled WGS sequence"/>
</dbReference>
<evidence type="ECO:0000313" key="1">
    <source>
        <dbReference type="EMBL" id="CAK0834156.1"/>
    </source>
</evidence>
<feature type="non-terminal residue" evidence="1">
    <location>
        <position position="1"/>
    </location>
</feature>
<protein>
    <submittedName>
        <fullName evidence="1">Uncharacterized protein</fullName>
    </submittedName>
</protein>
<keyword evidence="2" id="KW-1185">Reference proteome</keyword>
<evidence type="ECO:0000313" key="2">
    <source>
        <dbReference type="Proteomes" id="UP001189429"/>
    </source>
</evidence>
<gene>
    <name evidence="1" type="ORF">PCOR1329_LOCUS31639</name>
</gene>
<name>A0ABN9SQL0_9DINO</name>
<sequence>ALRWKQHYGRWWRHAAPRAHGWTASARRDRLSRDWSQAIAFLVRCGSGVRCSWPLPGALPVRPLSEAAVAQARVPIQSLGVQMPSVTGTAVDAESLTSSRPV</sequence>
<proteinExistence type="predicted"/>
<feature type="non-terminal residue" evidence="1">
    <location>
        <position position="102"/>
    </location>
</feature>
<comment type="caution">
    <text evidence="1">The sequence shown here is derived from an EMBL/GenBank/DDBJ whole genome shotgun (WGS) entry which is preliminary data.</text>
</comment>
<dbReference type="EMBL" id="CAUYUJ010012536">
    <property type="protein sequence ID" value="CAK0834156.1"/>
    <property type="molecule type" value="Genomic_DNA"/>
</dbReference>
<reference evidence="1" key="1">
    <citation type="submission" date="2023-10" db="EMBL/GenBank/DDBJ databases">
        <authorList>
            <person name="Chen Y."/>
            <person name="Shah S."/>
            <person name="Dougan E. K."/>
            <person name="Thang M."/>
            <person name="Chan C."/>
        </authorList>
    </citation>
    <scope>NUCLEOTIDE SEQUENCE [LARGE SCALE GENOMIC DNA]</scope>
</reference>
<accession>A0ABN9SQL0</accession>